<keyword evidence="3" id="KW-0547">Nucleotide-binding</keyword>
<comment type="caution">
    <text evidence="6">The sequence shown here is derived from an EMBL/GenBank/DDBJ whole genome shotgun (WGS) entry which is preliminary data.</text>
</comment>
<keyword evidence="7" id="KW-1185">Reference proteome</keyword>
<keyword evidence="4 6" id="KW-0067">ATP-binding</keyword>
<accession>A0ABW9A6J9</accession>
<dbReference type="PROSITE" id="PS50893">
    <property type="entry name" value="ABC_TRANSPORTER_2"/>
    <property type="match status" value="1"/>
</dbReference>
<dbReference type="Pfam" id="PF00005">
    <property type="entry name" value="ABC_tran"/>
    <property type="match status" value="1"/>
</dbReference>
<dbReference type="SUPFAM" id="SSF52540">
    <property type="entry name" value="P-loop containing nucleoside triphosphate hydrolases"/>
    <property type="match status" value="1"/>
</dbReference>
<dbReference type="Gene3D" id="3.40.50.300">
    <property type="entry name" value="P-loop containing nucleotide triphosphate hydrolases"/>
    <property type="match status" value="1"/>
</dbReference>
<dbReference type="PANTHER" id="PTHR42781">
    <property type="entry name" value="SPERMIDINE/PUTRESCINE IMPORT ATP-BINDING PROTEIN POTA"/>
    <property type="match status" value="1"/>
</dbReference>
<gene>
    <name evidence="6" type="ORF">PQR62_09375</name>
</gene>
<sequence length="353" mass="38421">MQVVFENIEQSYGKQALFRQLNLKIPSGKLFTLLGPSGCGKTSLLRMLAGFIRPDSGRILFGGVDVTGVPVNRRDVGMVFQDYALFPDRSILANVCYGLAARNVPRDQATQRAMAMLKRVGLESFADRPPSALSGGQRQRVAMARALVIEPKLLLLDEPLSALDVKLRVELRSMIRELQIEAGITTVFVTHDQEEALAMSDQIAVMNRGCVVQLGTPREVYTRPCTSFVADFVGSANLISINQELPEVNGLRRFDSSAGVLLTNSAVPFRAGIKLAVRSEEISFAEADAPKEGQVPGVVEHVEFRGSLTSYAIRTPAGTIAVASSGNAQQRQRIRGENVLLQLPFDAHLVEAT</sequence>
<evidence type="ECO:0000256" key="4">
    <source>
        <dbReference type="ARBA" id="ARBA00022840"/>
    </source>
</evidence>
<evidence type="ECO:0000256" key="2">
    <source>
        <dbReference type="ARBA" id="ARBA00022475"/>
    </source>
</evidence>
<dbReference type="GO" id="GO:0005524">
    <property type="term" value="F:ATP binding"/>
    <property type="evidence" value="ECO:0007669"/>
    <property type="project" value="UniProtKB-KW"/>
</dbReference>
<evidence type="ECO:0000313" key="7">
    <source>
        <dbReference type="Proteomes" id="UP001629246"/>
    </source>
</evidence>
<keyword evidence="1" id="KW-0813">Transport</keyword>
<keyword evidence="2" id="KW-0472">Membrane</keyword>
<protein>
    <submittedName>
        <fullName evidence="6">ABC transporter ATP-binding protein</fullName>
    </submittedName>
</protein>
<dbReference type="InterPro" id="IPR008995">
    <property type="entry name" value="Mo/tungstate-bd_C_term_dom"/>
</dbReference>
<dbReference type="PROSITE" id="PS00211">
    <property type="entry name" value="ABC_TRANSPORTER_1"/>
    <property type="match status" value="1"/>
</dbReference>
<dbReference type="PANTHER" id="PTHR42781:SF4">
    <property type="entry name" value="SPERMIDINE_PUTRESCINE IMPORT ATP-BINDING PROTEIN POTA"/>
    <property type="match status" value="1"/>
</dbReference>
<evidence type="ECO:0000259" key="5">
    <source>
        <dbReference type="PROSITE" id="PS50893"/>
    </source>
</evidence>
<dbReference type="InterPro" id="IPR027417">
    <property type="entry name" value="P-loop_NTPase"/>
</dbReference>
<organism evidence="6 7">
    <name type="scientific">Herbaspirillum lusitanum</name>
    <dbReference type="NCBI Taxonomy" id="213312"/>
    <lineage>
        <taxon>Bacteria</taxon>
        <taxon>Pseudomonadati</taxon>
        <taxon>Pseudomonadota</taxon>
        <taxon>Betaproteobacteria</taxon>
        <taxon>Burkholderiales</taxon>
        <taxon>Oxalobacteraceae</taxon>
        <taxon>Herbaspirillum</taxon>
    </lineage>
</organism>
<dbReference type="Pfam" id="PF08402">
    <property type="entry name" value="TOBE_2"/>
    <property type="match status" value="1"/>
</dbReference>
<dbReference type="EMBL" id="JAQQFM010000004">
    <property type="protein sequence ID" value="MFL9924476.1"/>
    <property type="molecule type" value="Genomic_DNA"/>
</dbReference>
<dbReference type="InterPro" id="IPR017871">
    <property type="entry name" value="ABC_transporter-like_CS"/>
</dbReference>
<evidence type="ECO:0000256" key="3">
    <source>
        <dbReference type="ARBA" id="ARBA00022741"/>
    </source>
</evidence>
<dbReference type="InterPro" id="IPR003593">
    <property type="entry name" value="AAA+_ATPase"/>
</dbReference>
<dbReference type="RefSeq" id="WP_408157169.1">
    <property type="nucleotide sequence ID" value="NZ_JAQQFM010000004.1"/>
</dbReference>
<reference evidence="6 7" key="1">
    <citation type="journal article" date="2024" name="Chem. Sci.">
        <title>Discovery of megapolipeptins by genome mining of a Burkholderiales bacteria collection.</title>
        <authorList>
            <person name="Paulo B.S."/>
            <person name="Recchia M.J.J."/>
            <person name="Lee S."/>
            <person name="Fergusson C.H."/>
            <person name="Romanowski S.B."/>
            <person name="Hernandez A."/>
            <person name="Krull N."/>
            <person name="Liu D.Y."/>
            <person name="Cavanagh H."/>
            <person name="Bos A."/>
            <person name="Gray C.A."/>
            <person name="Murphy B.T."/>
            <person name="Linington R.G."/>
            <person name="Eustaquio A.S."/>
        </authorList>
    </citation>
    <scope>NUCLEOTIDE SEQUENCE [LARGE SCALE GENOMIC DNA]</scope>
    <source>
        <strain evidence="6 7">RL21-008-BIB-A</strain>
    </source>
</reference>
<keyword evidence="2" id="KW-1003">Cell membrane</keyword>
<dbReference type="Proteomes" id="UP001629246">
    <property type="component" value="Unassembled WGS sequence"/>
</dbReference>
<evidence type="ECO:0000256" key="1">
    <source>
        <dbReference type="ARBA" id="ARBA00022448"/>
    </source>
</evidence>
<dbReference type="SUPFAM" id="SSF50331">
    <property type="entry name" value="MOP-like"/>
    <property type="match status" value="1"/>
</dbReference>
<name>A0ABW9A6J9_9BURK</name>
<dbReference type="Gene3D" id="2.40.50.100">
    <property type="match status" value="1"/>
</dbReference>
<dbReference type="InterPro" id="IPR050093">
    <property type="entry name" value="ABC_SmlMolc_Importer"/>
</dbReference>
<feature type="domain" description="ABC transporter" evidence="5">
    <location>
        <begin position="3"/>
        <end position="233"/>
    </location>
</feature>
<dbReference type="InterPro" id="IPR003439">
    <property type="entry name" value="ABC_transporter-like_ATP-bd"/>
</dbReference>
<evidence type="ECO:0000313" key="6">
    <source>
        <dbReference type="EMBL" id="MFL9924476.1"/>
    </source>
</evidence>
<dbReference type="SMART" id="SM00382">
    <property type="entry name" value="AAA"/>
    <property type="match status" value="1"/>
</dbReference>
<dbReference type="InterPro" id="IPR013611">
    <property type="entry name" value="Transp-assoc_OB_typ2"/>
</dbReference>
<proteinExistence type="predicted"/>